<dbReference type="Proteomes" id="UP001558713">
    <property type="component" value="Unassembled WGS sequence"/>
</dbReference>
<name>A0ABD1BBZ6_CARAN</name>
<protein>
    <submittedName>
        <fullName evidence="1">Uncharacterized protein</fullName>
    </submittedName>
</protein>
<keyword evidence="2" id="KW-1185">Reference proteome</keyword>
<dbReference type="EMBL" id="JBANAX010000265">
    <property type="protein sequence ID" value="KAL1216433.1"/>
    <property type="molecule type" value="Genomic_DNA"/>
</dbReference>
<proteinExistence type="predicted"/>
<organism evidence="1 2">
    <name type="scientific">Cardamine amara subsp. amara</name>
    <dbReference type="NCBI Taxonomy" id="228776"/>
    <lineage>
        <taxon>Eukaryota</taxon>
        <taxon>Viridiplantae</taxon>
        <taxon>Streptophyta</taxon>
        <taxon>Embryophyta</taxon>
        <taxon>Tracheophyta</taxon>
        <taxon>Spermatophyta</taxon>
        <taxon>Magnoliopsida</taxon>
        <taxon>eudicotyledons</taxon>
        <taxon>Gunneridae</taxon>
        <taxon>Pentapetalae</taxon>
        <taxon>rosids</taxon>
        <taxon>malvids</taxon>
        <taxon>Brassicales</taxon>
        <taxon>Brassicaceae</taxon>
        <taxon>Cardamineae</taxon>
        <taxon>Cardamine</taxon>
    </lineage>
</organism>
<reference evidence="1 2" key="1">
    <citation type="submission" date="2024-04" db="EMBL/GenBank/DDBJ databases">
        <title>Genome assembly C_amara_ONT_v2.</title>
        <authorList>
            <person name="Yant L."/>
            <person name="Moore C."/>
            <person name="Slenker M."/>
        </authorList>
    </citation>
    <scope>NUCLEOTIDE SEQUENCE [LARGE SCALE GENOMIC DNA]</scope>
    <source>
        <tissue evidence="1">Leaf</tissue>
    </source>
</reference>
<gene>
    <name evidence="1" type="ORF">V5N11_026363</name>
</gene>
<sequence length="122" mass="14065">MKSIGDGASTRVWLDNWVCVDRPRRPVNKETRINLRLMVADLISPRGSWDVERLNELFPRADVNRIMSFPPNRSMADEWIWAYSKDGKYTVKSGSWLCAQLVCVPKPVSAATQRTNMLKERL</sequence>
<evidence type="ECO:0000313" key="1">
    <source>
        <dbReference type="EMBL" id="KAL1216433.1"/>
    </source>
</evidence>
<accession>A0ABD1BBZ6</accession>
<evidence type="ECO:0000313" key="2">
    <source>
        <dbReference type="Proteomes" id="UP001558713"/>
    </source>
</evidence>
<dbReference type="AlphaFoldDB" id="A0ABD1BBZ6"/>
<comment type="caution">
    <text evidence="1">The sequence shown here is derived from an EMBL/GenBank/DDBJ whole genome shotgun (WGS) entry which is preliminary data.</text>
</comment>